<reference evidence="6 7" key="1">
    <citation type="submission" date="2015-12" db="EMBL/GenBank/DDBJ databases">
        <title>The genome of Folsomia candida.</title>
        <authorList>
            <person name="Faddeeva A."/>
            <person name="Derks M.F."/>
            <person name="Anvar Y."/>
            <person name="Smit S."/>
            <person name="Van Straalen N."/>
            <person name="Roelofs D."/>
        </authorList>
    </citation>
    <scope>NUCLEOTIDE SEQUENCE [LARGE SCALE GENOMIC DNA]</scope>
    <source>
        <strain evidence="6 7">VU population</strain>
        <tissue evidence="6">Whole body</tissue>
    </source>
</reference>
<evidence type="ECO:0000256" key="4">
    <source>
        <dbReference type="SAM" id="SignalP"/>
    </source>
</evidence>
<dbReference type="SUPFAM" id="SSF49854">
    <property type="entry name" value="Spermadhesin, CUB domain"/>
    <property type="match status" value="1"/>
</dbReference>
<dbReference type="PANTHER" id="PTHR24251">
    <property type="entry name" value="OVOCHYMASE-RELATED"/>
    <property type="match status" value="1"/>
</dbReference>
<protein>
    <submittedName>
        <fullName evidence="6">Exoskeleton protein RP43</fullName>
    </submittedName>
</protein>
<evidence type="ECO:0000256" key="1">
    <source>
        <dbReference type="ARBA" id="ARBA00022737"/>
    </source>
</evidence>
<feature type="domain" description="CUB" evidence="5">
    <location>
        <begin position="90"/>
        <end position="201"/>
    </location>
</feature>
<dbReference type="Pfam" id="PF00431">
    <property type="entry name" value="CUB"/>
    <property type="match status" value="1"/>
</dbReference>
<evidence type="ECO:0000313" key="7">
    <source>
        <dbReference type="Proteomes" id="UP000198287"/>
    </source>
</evidence>
<comment type="caution">
    <text evidence="3">Lacks conserved residue(s) required for the propagation of feature annotation.</text>
</comment>
<dbReference type="SMART" id="SM00042">
    <property type="entry name" value="CUB"/>
    <property type="match status" value="1"/>
</dbReference>
<evidence type="ECO:0000256" key="3">
    <source>
        <dbReference type="PROSITE-ProRule" id="PRU00059"/>
    </source>
</evidence>
<feature type="signal peptide" evidence="4">
    <location>
        <begin position="1"/>
        <end position="22"/>
    </location>
</feature>
<dbReference type="AlphaFoldDB" id="A0A226F2M6"/>
<evidence type="ECO:0000256" key="2">
    <source>
        <dbReference type="ARBA" id="ARBA00023157"/>
    </source>
</evidence>
<dbReference type="Gene3D" id="2.60.120.290">
    <property type="entry name" value="Spermadhesin, CUB domain"/>
    <property type="match status" value="1"/>
</dbReference>
<dbReference type="CDD" id="cd00041">
    <property type="entry name" value="CUB"/>
    <property type="match status" value="1"/>
</dbReference>
<dbReference type="InterPro" id="IPR000859">
    <property type="entry name" value="CUB_dom"/>
</dbReference>
<evidence type="ECO:0000259" key="5">
    <source>
        <dbReference type="PROSITE" id="PS01180"/>
    </source>
</evidence>
<keyword evidence="7" id="KW-1185">Reference proteome</keyword>
<feature type="chain" id="PRO_5012375473" evidence="4">
    <location>
        <begin position="23"/>
        <end position="201"/>
    </location>
</feature>
<dbReference type="OrthoDB" id="10037534at2759"/>
<sequence>MNPTAPIILVAFLFAVVTVTTCGGFVNASSASIEFQLGGSIRADMRDSLGQNITLQSKSAMITLIVGHAPTLGFKMEYYASGASVSPDITGAEILTTAKGNLTYPRNGGNYDFYETALFPIAPSVPGQPTLRFTRVDLESDSTCSYDSIRIYTWFDGDYRQASGFCGNTIPTSVTFQDGVLFVLFTSDGSILKTGFDFQYE</sequence>
<comment type="caution">
    <text evidence="6">The sequence shown here is derived from an EMBL/GenBank/DDBJ whole genome shotgun (WGS) entry which is preliminary data.</text>
</comment>
<organism evidence="6 7">
    <name type="scientific">Folsomia candida</name>
    <name type="common">Springtail</name>
    <dbReference type="NCBI Taxonomy" id="158441"/>
    <lineage>
        <taxon>Eukaryota</taxon>
        <taxon>Metazoa</taxon>
        <taxon>Ecdysozoa</taxon>
        <taxon>Arthropoda</taxon>
        <taxon>Hexapoda</taxon>
        <taxon>Collembola</taxon>
        <taxon>Entomobryomorpha</taxon>
        <taxon>Isotomoidea</taxon>
        <taxon>Isotomidae</taxon>
        <taxon>Proisotominae</taxon>
        <taxon>Folsomia</taxon>
    </lineage>
</organism>
<dbReference type="InterPro" id="IPR035914">
    <property type="entry name" value="Sperma_CUB_dom_sf"/>
</dbReference>
<dbReference type="EMBL" id="LNIX01000001">
    <property type="protein sequence ID" value="OXA64039.1"/>
    <property type="molecule type" value="Genomic_DNA"/>
</dbReference>
<keyword evidence="1" id="KW-0677">Repeat</keyword>
<gene>
    <name evidence="6" type="ORF">Fcan01_00103</name>
</gene>
<proteinExistence type="predicted"/>
<name>A0A226F2M6_FOLCA</name>
<dbReference type="Proteomes" id="UP000198287">
    <property type="component" value="Unassembled WGS sequence"/>
</dbReference>
<accession>A0A226F2M6</accession>
<keyword evidence="4" id="KW-0732">Signal</keyword>
<keyword evidence="2" id="KW-1015">Disulfide bond</keyword>
<dbReference type="PROSITE" id="PS01180">
    <property type="entry name" value="CUB"/>
    <property type="match status" value="1"/>
</dbReference>
<evidence type="ECO:0000313" key="6">
    <source>
        <dbReference type="EMBL" id="OXA64039.1"/>
    </source>
</evidence>